<dbReference type="EMBL" id="BPQR01000010">
    <property type="protein sequence ID" value="GJE05346.1"/>
    <property type="molecule type" value="Genomic_DNA"/>
</dbReference>
<keyword evidence="3" id="KW-1185">Reference proteome</keyword>
<organism evidence="2 3">
    <name type="scientific">Methylobacterium jeotgali</name>
    <dbReference type="NCBI Taxonomy" id="381630"/>
    <lineage>
        <taxon>Bacteria</taxon>
        <taxon>Pseudomonadati</taxon>
        <taxon>Pseudomonadota</taxon>
        <taxon>Alphaproteobacteria</taxon>
        <taxon>Hyphomicrobiales</taxon>
        <taxon>Methylobacteriaceae</taxon>
        <taxon>Methylobacterium</taxon>
    </lineage>
</organism>
<evidence type="ECO:0000313" key="2">
    <source>
        <dbReference type="EMBL" id="GJE05346.1"/>
    </source>
</evidence>
<accession>A0ABQ4SUI9</accession>
<feature type="region of interest" description="Disordered" evidence="1">
    <location>
        <begin position="228"/>
        <end position="259"/>
    </location>
</feature>
<evidence type="ECO:0000256" key="1">
    <source>
        <dbReference type="SAM" id="MobiDB-lite"/>
    </source>
</evidence>
<sequence>MPAVGRGTGRASMLYAFRRNLRGAEGACGAAGIPGIDQAPAPMSDAGPDEGPGRVVDREEAAQGATFVRDACVDAVVVPTFVDLADAAGRLADFVAPNPRSVHALPDGRGPFDAWGGDGNLLRVHRDAGSFRCGRRYDAGDLLADGVDDHQACVLLAGHETHLVRGECASQGLLIFGGHAVLALELRLEGFAEAGTLGGQDLQHHRALHAGKDAEVDRVRVGLIVPERDGTGRRATTGQSWSSRSASGNGWGISASRDENADMGDVHHQLGANVTGDGTEALKFWVQA</sequence>
<dbReference type="Proteomes" id="UP001055102">
    <property type="component" value="Unassembled WGS sequence"/>
</dbReference>
<gene>
    <name evidence="2" type="ORF">AOPFMNJM_0644</name>
</gene>
<proteinExistence type="predicted"/>
<reference evidence="2" key="2">
    <citation type="submission" date="2021-08" db="EMBL/GenBank/DDBJ databases">
        <authorList>
            <person name="Tani A."/>
            <person name="Ola A."/>
            <person name="Ogura Y."/>
            <person name="Katsura K."/>
            <person name="Hayashi T."/>
        </authorList>
    </citation>
    <scope>NUCLEOTIDE SEQUENCE</scope>
    <source>
        <strain evidence="2">LMG 23639</strain>
    </source>
</reference>
<evidence type="ECO:0000313" key="3">
    <source>
        <dbReference type="Proteomes" id="UP001055102"/>
    </source>
</evidence>
<reference evidence="2" key="1">
    <citation type="journal article" date="2021" name="Front. Microbiol.">
        <title>Comprehensive Comparative Genomics and Phenotyping of Methylobacterium Species.</title>
        <authorList>
            <person name="Alessa O."/>
            <person name="Ogura Y."/>
            <person name="Fujitani Y."/>
            <person name="Takami H."/>
            <person name="Hayashi T."/>
            <person name="Sahin N."/>
            <person name="Tani A."/>
        </authorList>
    </citation>
    <scope>NUCLEOTIDE SEQUENCE</scope>
    <source>
        <strain evidence="2">LMG 23639</strain>
    </source>
</reference>
<name>A0ABQ4SUI9_9HYPH</name>
<protein>
    <submittedName>
        <fullName evidence="2">Uncharacterized protein</fullName>
    </submittedName>
</protein>
<feature type="compositionally biased region" description="Polar residues" evidence="1">
    <location>
        <begin position="234"/>
        <end position="248"/>
    </location>
</feature>
<comment type="caution">
    <text evidence="2">The sequence shown here is derived from an EMBL/GenBank/DDBJ whole genome shotgun (WGS) entry which is preliminary data.</text>
</comment>